<evidence type="ECO:0000313" key="1">
    <source>
        <dbReference type="EMBL" id="NHN27261.1"/>
    </source>
</evidence>
<dbReference type="EMBL" id="VEVQ02000012">
    <property type="protein sequence ID" value="NHN27261.1"/>
    <property type="molecule type" value="Genomic_DNA"/>
</dbReference>
<dbReference type="RefSeq" id="WP_140963773.1">
    <property type="nucleotide sequence ID" value="NZ_VEVQ02000012.1"/>
</dbReference>
<evidence type="ECO:0000313" key="2">
    <source>
        <dbReference type="Proteomes" id="UP000817854"/>
    </source>
</evidence>
<protein>
    <submittedName>
        <fullName evidence="1">Winged helix-turn-helix domain-containing protein</fullName>
    </submittedName>
</protein>
<sequence length="50" mass="5850">MKNFEKWVENLTENRVDILKNIHKNSKITIRELSENIGLSLSVIDKTCFS</sequence>
<dbReference type="Gene3D" id="1.10.10.10">
    <property type="entry name" value="Winged helix-like DNA-binding domain superfamily/Winged helix DNA-binding domain"/>
    <property type="match status" value="1"/>
</dbReference>
<proteinExistence type="predicted"/>
<dbReference type="InterPro" id="IPR036388">
    <property type="entry name" value="WH-like_DNA-bd_sf"/>
</dbReference>
<name>A0ABX0IUM5_9FLAO</name>
<comment type="caution">
    <text evidence="1">The sequence shown here is derived from an EMBL/GenBank/DDBJ whole genome shotgun (WGS) entry which is preliminary data.</text>
</comment>
<accession>A0ABX0IUM5</accession>
<keyword evidence="2" id="KW-1185">Reference proteome</keyword>
<organism evidence="1 2">
    <name type="scientific">Flavobacterium jejuense</name>
    <dbReference type="NCBI Taxonomy" id="1544455"/>
    <lineage>
        <taxon>Bacteria</taxon>
        <taxon>Pseudomonadati</taxon>
        <taxon>Bacteroidota</taxon>
        <taxon>Flavobacteriia</taxon>
        <taxon>Flavobacteriales</taxon>
        <taxon>Flavobacteriaceae</taxon>
        <taxon>Flavobacterium</taxon>
    </lineage>
</organism>
<reference evidence="1" key="2">
    <citation type="submission" date="2020-02" db="EMBL/GenBank/DDBJ databases">
        <title>Flavobacterium profundi sp. nov., isolated from a deep-sea seamount.</title>
        <authorList>
            <person name="Zhang D.-C."/>
        </authorList>
    </citation>
    <scope>NUCLEOTIDE SEQUENCE</scope>
    <source>
        <strain evidence="1">EC11</strain>
    </source>
</reference>
<reference evidence="1" key="1">
    <citation type="submission" date="2019-05" db="EMBL/GenBank/DDBJ databases">
        <authorList>
            <person name="Lianzixin W."/>
        </authorList>
    </citation>
    <scope>NUCLEOTIDE SEQUENCE</scope>
    <source>
        <strain evidence="1">EC11</strain>
    </source>
</reference>
<gene>
    <name evidence="1" type="ORF">FIA58_016380</name>
</gene>
<dbReference type="Pfam" id="PF13412">
    <property type="entry name" value="HTH_24"/>
    <property type="match status" value="1"/>
</dbReference>
<dbReference type="Proteomes" id="UP000817854">
    <property type="component" value="Unassembled WGS sequence"/>
</dbReference>